<dbReference type="PROSITE" id="PS50075">
    <property type="entry name" value="CARRIER"/>
    <property type="match status" value="1"/>
</dbReference>
<dbReference type="RefSeq" id="WP_204031795.1">
    <property type="nucleotide sequence ID" value="NZ_BOOW01000049.1"/>
</dbReference>
<dbReference type="SUPFAM" id="SSF47336">
    <property type="entry name" value="ACP-like"/>
    <property type="match status" value="1"/>
</dbReference>
<reference evidence="2" key="1">
    <citation type="submission" date="2021-01" db="EMBL/GenBank/DDBJ databases">
        <title>Whole genome shotgun sequence of Sinosporangium siamense NBRC 109515.</title>
        <authorList>
            <person name="Komaki H."/>
            <person name="Tamura T."/>
        </authorList>
    </citation>
    <scope>NUCLEOTIDE SEQUENCE</scope>
    <source>
        <strain evidence="2">NBRC 109515</strain>
    </source>
</reference>
<comment type="caution">
    <text evidence="2">The sequence shown here is derived from an EMBL/GenBank/DDBJ whole genome shotgun (WGS) entry which is preliminary data.</text>
</comment>
<keyword evidence="3" id="KW-1185">Reference proteome</keyword>
<accession>A0A919VG57</accession>
<gene>
    <name evidence="2" type="ORF">Ssi02_70000</name>
</gene>
<protein>
    <recommendedName>
        <fullName evidence="1">Carrier domain-containing protein</fullName>
    </recommendedName>
</protein>
<dbReference type="Gene3D" id="1.10.1200.10">
    <property type="entry name" value="ACP-like"/>
    <property type="match status" value="1"/>
</dbReference>
<sequence length="95" mass="10609">MARPEQLTAEYLRGLFARHLRISPHNIDLTAPLDTFGLDSLTIASMSVTIQEHLGVGLLMNEFSGDLSLEEIARRLTDLLQDLDRCAGEERDRGT</sequence>
<feature type="domain" description="Carrier" evidence="1">
    <location>
        <begin position="6"/>
        <end position="80"/>
    </location>
</feature>
<dbReference type="InterPro" id="IPR036736">
    <property type="entry name" value="ACP-like_sf"/>
</dbReference>
<name>A0A919VG57_9ACTN</name>
<dbReference type="AlphaFoldDB" id="A0A919VG57"/>
<evidence type="ECO:0000313" key="2">
    <source>
        <dbReference type="EMBL" id="GII96769.1"/>
    </source>
</evidence>
<dbReference type="Pfam" id="PF00550">
    <property type="entry name" value="PP-binding"/>
    <property type="match status" value="1"/>
</dbReference>
<organism evidence="2 3">
    <name type="scientific">Sinosporangium siamense</name>
    <dbReference type="NCBI Taxonomy" id="1367973"/>
    <lineage>
        <taxon>Bacteria</taxon>
        <taxon>Bacillati</taxon>
        <taxon>Actinomycetota</taxon>
        <taxon>Actinomycetes</taxon>
        <taxon>Streptosporangiales</taxon>
        <taxon>Streptosporangiaceae</taxon>
        <taxon>Sinosporangium</taxon>
    </lineage>
</organism>
<evidence type="ECO:0000313" key="3">
    <source>
        <dbReference type="Proteomes" id="UP000606172"/>
    </source>
</evidence>
<dbReference type="EMBL" id="BOOW01000049">
    <property type="protein sequence ID" value="GII96769.1"/>
    <property type="molecule type" value="Genomic_DNA"/>
</dbReference>
<dbReference type="Proteomes" id="UP000606172">
    <property type="component" value="Unassembled WGS sequence"/>
</dbReference>
<dbReference type="InterPro" id="IPR009081">
    <property type="entry name" value="PP-bd_ACP"/>
</dbReference>
<proteinExistence type="predicted"/>
<evidence type="ECO:0000259" key="1">
    <source>
        <dbReference type="PROSITE" id="PS50075"/>
    </source>
</evidence>